<name>A0A5C5BBI0_9MICO</name>
<evidence type="ECO:0000256" key="3">
    <source>
        <dbReference type="ARBA" id="ARBA00022475"/>
    </source>
</evidence>
<keyword evidence="4 7" id="KW-0812">Transmembrane</keyword>
<dbReference type="InterPro" id="IPR000515">
    <property type="entry name" value="MetI-like"/>
</dbReference>
<protein>
    <submittedName>
        <fullName evidence="9">ABC transporter permease</fullName>
    </submittedName>
</protein>
<keyword evidence="2 7" id="KW-0813">Transport</keyword>
<evidence type="ECO:0000256" key="7">
    <source>
        <dbReference type="RuleBase" id="RU363032"/>
    </source>
</evidence>
<dbReference type="Pfam" id="PF00528">
    <property type="entry name" value="BPD_transp_1"/>
    <property type="match status" value="1"/>
</dbReference>
<sequence length="378" mass="39465">MRHLYLAYAGRRTGQAIVVVLLTYVVTFLAISVLPGDPVTSTLRNPENGFSEEEIARIVSYYGLDQPVAVQLWQALSRFLVGDLGVSMRTNLPVAQLVGAVVGSTLVLAASALAVALVLAGAIAYGAHRFPWAPGRSLLRSLPSFFLSVPTFVIGLVLIYVFAFDLGLFRVIEPDSAWATFFAALTLGVPVSAQLAEVLIAGLDHEAQQEYTSVARSRGLGEARLYLRHLLKPSSLPVVTVLALTVGELLGGAVITETIFGRTGIGSLVQRSVSTQDLPVLQAVVALAAVVFVVVNLAADLLYPLLDPRVRRVGSARSGAGVGAVGAGSAGVGSVGAGTPDGELESADVLAAFVADEQLAAVGDSAIEVPLEERVRVS</sequence>
<dbReference type="GO" id="GO:0005886">
    <property type="term" value="C:plasma membrane"/>
    <property type="evidence" value="ECO:0007669"/>
    <property type="project" value="UniProtKB-SubCell"/>
</dbReference>
<accession>A0A5C5BBI0</accession>
<dbReference type="SUPFAM" id="SSF161098">
    <property type="entry name" value="MetI-like"/>
    <property type="match status" value="1"/>
</dbReference>
<feature type="transmembrane region" description="Helical" evidence="7">
    <location>
        <begin position="176"/>
        <end position="200"/>
    </location>
</feature>
<evidence type="ECO:0000256" key="6">
    <source>
        <dbReference type="ARBA" id="ARBA00023136"/>
    </source>
</evidence>
<dbReference type="EMBL" id="VENP01000019">
    <property type="protein sequence ID" value="TNU74892.1"/>
    <property type="molecule type" value="Genomic_DNA"/>
</dbReference>
<feature type="transmembrane region" description="Helical" evidence="7">
    <location>
        <begin position="280"/>
        <end position="303"/>
    </location>
</feature>
<dbReference type="PANTHER" id="PTHR43163:SF6">
    <property type="entry name" value="DIPEPTIDE TRANSPORT SYSTEM PERMEASE PROTEIN DPPB-RELATED"/>
    <property type="match status" value="1"/>
</dbReference>
<dbReference type="Pfam" id="PF19300">
    <property type="entry name" value="BPD_transp_1_N"/>
    <property type="match status" value="1"/>
</dbReference>
<comment type="subcellular location">
    <subcellularLocation>
        <location evidence="1 7">Cell membrane</location>
        <topology evidence="1 7">Multi-pass membrane protein</topology>
    </subcellularLocation>
</comment>
<dbReference type="PANTHER" id="PTHR43163">
    <property type="entry name" value="DIPEPTIDE TRANSPORT SYSTEM PERMEASE PROTEIN DPPB-RELATED"/>
    <property type="match status" value="1"/>
</dbReference>
<keyword evidence="5 7" id="KW-1133">Transmembrane helix</keyword>
<dbReference type="Gene3D" id="1.10.3720.10">
    <property type="entry name" value="MetI-like"/>
    <property type="match status" value="1"/>
</dbReference>
<evidence type="ECO:0000256" key="5">
    <source>
        <dbReference type="ARBA" id="ARBA00022989"/>
    </source>
</evidence>
<dbReference type="OrthoDB" id="9778910at2"/>
<keyword evidence="3" id="KW-1003">Cell membrane</keyword>
<evidence type="ECO:0000313" key="10">
    <source>
        <dbReference type="Proteomes" id="UP000313849"/>
    </source>
</evidence>
<keyword evidence="10" id="KW-1185">Reference proteome</keyword>
<feature type="domain" description="ABC transmembrane type-1" evidence="8">
    <location>
        <begin position="102"/>
        <end position="303"/>
    </location>
</feature>
<evidence type="ECO:0000256" key="2">
    <source>
        <dbReference type="ARBA" id="ARBA00022448"/>
    </source>
</evidence>
<dbReference type="GO" id="GO:0055085">
    <property type="term" value="P:transmembrane transport"/>
    <property type="evidence" value="ECO:0007669"/>
    <property type="project" value="InterPro"/>
</dbReference>
<organism evidence="9 10">
    <name type="scientific">Miniimonas arenae</name>
    <dbReference type="NCBI Taxonomy" id="676201"/>
    <lineage>
        <taxon>Bacteria</taxon>
        <taxon>Bacillati</taxon>
        <taxon>Actinomycetota</taxon>
        <taxon>Actinomycetes</taxon>
        <taxon>Micrococcales</taxon>
        <taxon>Beutenbergiaceae</taxon>
        <taxon>Miniimonas</taxon>
    </lineage>
</organism>
<comment type="caution">
    <text evidence="9">The sequence shown here is derived from an EMBL/GenBank/DDBJ whole genome shotgun (WGS) entry which is preliminary data.</text>
</comment>
<dbReference type="InterPro" id="IPR045621">
    <property type="entry name" value="BPD_transp_1_N"/>
</dbReference>
<dbReference type="AlphaFoldDB" id="A0A5C5BBI0"/>
<evidence type="ECO:0000256" key="1">
    <source>
        <dbReference type="ARBA" id="ARBA00004651"/>
    </source>
</evidence>
<dbReference type="Proteomes" id="UP000313849">
    <property type="component" value="Unassembled WGS sequence"/>
</dbReference>
<feature type="transmembrane region" description="Helical" evidence="7">
    <location>
        <begin position="236"/>
        <end position="260"/>
    </location>
</feature>
<evidence type="ECO:0000313" key="9">
    <source>
        <dbReference type="EMBL" id="TNU74892.1"/>
    </source>
</evidence>
<feature type="transmembrane region" description="Helical" evidence="7">
    <location>
        <begin position="97"/>
        <end position="125"/>
    </location>
</feature>
<evidence type="ECO:0000259" key="8">
    <source>
        <dbReference type="PROSITE" id="PS50928"/>
    </source>
</evidence>
<dbReference type="RefSeq" id="WP_139986566.1">
    <property type="nucleotide sequence ID" value="NZ_VENP01000019.1"/>
</dbReference>
<feature type="transmembrane region" description="Helical" evidence="7">
    <location>
        <begin position="145"/>
        <end position="164"/>
    </location>
</feature>
<dbReference type="InterPro" id="IPR035906">
    <property type="entry name" value="MetI-like_sf"/>
</dbReference>
<comment type="similarity">
    <text evidence="7">Belongs to the binding-protein-dependent transport system permease family.</text>
</comment>
<dbReference type="CDD" id="cd06261">
    <property type="entry name" value="TM_PBP2"/>
    <property type="match status" value="1"/>
</dbReference>
<proteinExistence type="inferred from homology"/>
<keyword evidence="6 7" id="KW-0472">Membrane</keyword>
<reference evidence="9 10" key="1">
    <citation type="submission" date="2019-06" db="EMBL/GenBank/DDBJ databases">
        <title>Draft genome sequence of Miniimonas arenae KCTC 19750T isolated from sea sand.</title>
        <authorList>
            <person name="Park S.-J."/>
        </authorList>
    </citation>
    <scope>NUCLEOTIDE SEQUENCE [LARGE SCALE GENOMIC DNA]</scope>
    <source>
        <strain evidence="9 10">KCTC 19750</strain>
    </source>
</reference>
<dbReference type="PROSITE" id="PS50928">
    <property type="entry name" value="ABC_TM1"/>
    <property type="match status" value="1"/>
</dbReference>
<gene>
    <name evidence="9" type="ORF">FH969_06685</name>
</gene>
<evidence type="ECO:0000256" key="4">
    <source>
        <dbReference type="ARBA" id="ARBA00022692"/>
    </source>
</evidence>
<feature type="transmembrane region" description="Helical" evidence="7">
    <location>
        <begin position="12"/>
        <end position="34"/>
    </location>
</feature>